<dbReference type="PANTHER" id="PTHR11102">
    <property type="entry name" value="SEL-1-LIKE PROTEIN"/>
    <property type="match status" value="1"/>
</dbReference>
<comment type="caution">
    <text evidence="1">The sequence shown here is derived from an EMBL/GenBank/DDBJ whole genome shotgun (WGS) entry which is preliminary data.</text>
</comment>
<dbReference type="SUPFAM" id="SSF81901">
    <property type="entry name" value="HCP-like"/>
    <property type="match status" value="1"/>
</dbReference>
<dbReference type="InterPro" id="IPR050767">
    <property type="entry name" value="Sel1_AlgK"/>
</dbReference>
<reference evidence="1 2" key="1">
    <citation type="submission" date="2020-05" db="EMBL/GenBank/DDBJ databases">
        <title>Horizontal transmission and recombination maintain forever young bacterial symbiont genomes.</title>
        <authorList>
            <person name="Russell S.L."/>
            <person name="Pepper-Tunick E."/>
            <person name="Svedberg J."/>
            <person name="Byrne A."/>
            <person name="Ruelas Castillo J."/>
            <person name="Vollmers C."/>
            <person name="Beinart R.A."/>
            <person name="Corbett-Detig R."/>
        </authorList>
    </citation>
    <scope>NUCLEOTIDE SEQUENCE [LARGE SCALE GENOMIC DNA]</scope>
    <source>
        <strain evidence="1">4727-3</strain>
    </source>
</reference>
<name>A0A7Z0MPE0_9GAMM</name>
<evidence type="ECO:0000313" key="1">
    <source>
        <dbReference type="EMBL" id="NYT47239.1"/>
    </source>
</evidence>
<dbReference type="AlphaFoldDB" id="A0A7Z0MPE0"/>
<dbReference type="InterPro" id="IPR011990">
    <property type="entry name" value="TPR-like_helical_dom_sf"/>
</dbReference>
<dbReference type="PANTHER" id="PTHR11102:SF160">
    <property type="entry name" value="ERAD-ASSOCIATED E3 UBIQUITIN-PROTEIN LIGASE COMPONENT HRD3"/>
    <property type="match status" value="1"/>
</dbReference>
<dbReference type="InterPro" id="IPR006597">
    <property type="entry name" value="Sel1-like"/>
</dbReference>
<dbReference type="Proteomes" id="UP000537890">
    <property type="component" value="Unassembled WGS sequence"/>
</dbReference>
<sequence length="103" mass="11937">MKYYLKAIKLGSLSAYVNVGTMYAEGEGVKVNNNKAFQYFKEGAKKGGISCYSRMAKLFNEQDNIDNSKKCWKRYFEQSEEIEVLEAFYYIIQFIKPNGLTLE</sequence>
<dbReference type="Pfam" id="PF08238">
    <property type="entry name" value="Sel1"/>
    <property type="match status" value="2"/>
</dbReference>
<proteinExistence type="predicted"/>
<protein>
    <submittedName>
        <fullName evidence="1">Sel1 repeat family protein</fullName>
    </submittedName>
</protein>
<dbReference type="SMART" id="SM00671">
    <property type="entry name" value="SEL1"/>
    <property type="match status" value="1"/>
</dbReference>
<gene>
    <name evidence="1" type="ORF">H0A75_06330</name>
</gene>
<evidence type="ECO:0000313" key="2">
    <source>
        <dbReference type="Proteomes" id="UP000537890"/>
    </source>
</evidence>
<dbReference type="Gene3D" id="1.25.40.10">
    <property type="entry name" value="Tetratricopeptide repeat domain"/>
    <property type="match status" value="1"/>
</dbReference>
<dbReference type="EMBL" id="JACCHS010000108">
    <property type="protein sequence ID" value="NYT47239.1"/>
    <property type="molecule type" value="Genomic_DNA"/>
</dbReference>
<organism evidence="1 2">
    <name type="scientific">Candidatus Methanofishera endochildressiae</name>
    <dbReference type="NCBI Taxonomy" id="2738884"/>
    <lineage>
        <taxon>Bacteria</taxon>
        <taxon>Pseudomonadati</taxon>
        <taxon>Pseudomonadota</taxon>
        <taxon>Gammaproteobacteria</taxon>
        <taxon>Candidatus Methanofishera</taxon>
    </lineage>
</organism>
<accession>A0A7Z0MPE0</accession>